<organism evidence="1 2">
    <name type="scientific">Rhizopogon vinicolor AM-OR11-026</name>
    <dbReference type="NCBI Taxonomy" id="1314800"/>
    <lineage>
        <taxon>Eukaryota</taxon>
        <taxon>Fungi</taxon>
        <taxon>Dikarya</taxon>
        <taxon>Basidiomycota</taxon>
        <taxon>Agaricomycotina</taxon>
        <taxon>Agaricomycetes</taxon>
        <taxon>Agaricomycetidae</taxon>
        <taxon>Boletales</taxon>
        <taxon>Suillineae</taxon>
        <taxon>Rhizopogonaceae</taxon>
        <taxon>Rhizopogon</taxon>
    </lineage>
</organism>
<gene>
    <name evidence="1" type="ORF">K503DRAFT_777607</name>
</gene>
<evidence type="ECO:0000313" key="2">
    <source>
        <dbReference type="Proteomes" id="UP000092154"/>
    </source>
</evidence>
<dbReference type="AlphaFoldDB" id="A0A1B7MFN6"/>
<keyword evidence="2" id="KW-1185">Reference proteome</keyword>
<evidence type="ECO:0000313" key="1">
    <source>
        <dbReference type="EMBL" id="OAX31415.1"/>
    </source>
</evidence>
<dbReference type="Proteomes" id="UP000092154">
    <property type="component" value="Unassembled WGS sequence"/>
</dbReference>
<feature type="non-terminal residue" evidence="1">
    <location>
        <position position="1"/>
    </location>
</feature>
<proteinExistence type="predicted"/>
<protein>
    <submittedName>
        <fullName evidence="1">Uncharacterized protein</fullName>
    </submittedName>
</protein>
<reference evidence="1 2" key="1">
    <citation type="submission" date="2016-06" db="EMBL/GenBank/DDBJ databases">
        <title>Comparative genomics of the ectomycorrhizal sister species Rhizopogon vinicolor and Rhizopogon vesiculosus (Basidiomycota: Boletales) reveals a divergence of the mating type B locus.</title>
        <authorList>
            <consortium name="DOE Joint Genome Institute"/>
            <person name="Mujic A.B."/>
            <person name="Kuo A."/>
            <person name="Tritt A."/>
            <person name="Lipzen A."/>
            <person name="Chen C."/>
            <person name="Johnson J."/>
            <person name="Sharma A."/>
            <person name="Barry K."/>
            <person name="Grigoriev I.V."/>
            <person name="Spatafora J.W."/>
        </authorList>
    </citation>
    <scope>NUCLEOTIDE SEQUENCE [LARGE SCALE GENOMIC DNA]</scope>
    <source>
        <strain evidence="1 2">AM-OR11-026</strain>
    </source>
</reference>
<accession>A0A1B7MFN6</accession>
<sequence>VLVIAAVAPTGAFAQPGATTVTCLSSFDWVHTISFIQFWGAGSDSCLGGSLSR</sequence>
<name>A0A1B7MFN6_9AGAM</name>
<dbReference type="InParanoid" id="A0A1B7MFN6"/>
<dbReference type="EMBL" id="KV449413">
    <property type="protein sequence ID" value="OAX31415.1"/>
    <property type="molecule type" value="Genomic_DNA"/>
</dbReference>